<reference evidence="1" key="1">
    <citation type="submission" date="2019-08" db="EMBL/GenBank/DDBJ databases">
        <authorList>
            <person name="Kucharzyk K."/>
            <person name="Murdoch R.W."/>
            <person name="Higgins S."/>
            <person name="Loffler F."/>
        </authorList>
    </citation>
    <scope>NUCLEOTIDE SEQUENCE</scope>
</reference>
<proteinExistence type="predicted"/>
<name>A0A644ZXI5_9ZZZZ</name>
<evidence type="ECO:0000313" key="1">
    <source>
        <dbReference type="EMBL" id="MPM44651.1"/>
    </source>
</evidence>
<protein>
    <submittedName>
        <fullName evidence="1">Uncharacterized protein</fullName>
    </submittedName>
</protein>
<gene>
    <name evidence="1" type="ORF">SDC9_91330</name>
</gene>
<dbReference type="EMBL" id="VSSQ01010560">
    <property type="protein sequence ID" value="MPM44651.1"/>
    <property type="molecule type" value="Genomic_DNA"/>
</dbReference>
<comment type="caution">
    <text evidence="1">The sequence shown here is derived from an EMBL/GenBank/DDBJ whole genome shotgun (WGS) entry which is preliminary data.</text>
</comment>
<accession>A0A644ZXI5</accession>
<sequence length="234" mass="26441">MCFFVLVLLLLVGSFFYINFRTVKPTWDPSPQNKVVTVEKVWEEIDYSYIPAVQLWGDGKIIWVEDLPEGSRKVFEGKIEPQEITSLLQKTIDLGFFKPNRKSKNYAGTYISVTLMDNSHSEWVDPDDQQLMEIVNSLETGAGSKGSPYVPTNGIIFAFPIEDTDHRNIAKADFLWPSTLFGSSLESISDIKEGVEISGEKLAFAWQVVNSPTAAVESEGKIYWIYLKVNNLTQ</sequence>
<dbReference type="AlphaFoldDB" id="A0A644ZXI5"/>
<organism evidence="1">
    <name type="scientific">bioreactor metagenome</name>
    <dbReference type="NCBI Taxonomy" id="1076179"/>
    <lineage>
        <taxon>unclassified sequences</taxon>
        <taxon>metagenomes</taxon>
        <taxon>ecological metagenomes</taxon>
    </lineage>
</organism>